<dbReference type="SUPFAM" id="SSF56300">
    <property type="entry name" value="Metallo-dependent phosphatases"/>
    <property type="match status" value="1"/>
</dbReference>
<evidence type="ECO:0000313" key="3">
    <source>
        <dbReference type="Proteomes" id="UP000596351"/>
    </source>
</evidence>
<proteinExistence type="predicted"/>
<dbReference type="RefSeq" id="WP_203020398.1">
    <property type="nucleotide sequence ID" value="NZ_CP032406.1"/>
</dbReference>
<evidence type="ECO:0000259" key="1">
    <source>
        <dbReference type="Pfam" id="PF00149"/>
    </source>
</evidence>
<dbReference type="InterPro" id="IPR051918">
    <property type="entry name" value="STPP_CPPED1"/>
</dbReference>
<keyword evidence="3" id="KW-1185">Reference proteome</keyword>
<dbReference type="Pfam" id="PF00149">
    <property type="entry name" value="Metallophos"/>
    <property type="match status" value="1"/>
</dbReference>
<geneLocation type="plasmid" evidence="2 3">
    <name>p1</name>
</geneLocation>
<protein>
    <submittedName>
        <fullName evidence="2">Metallophosphoesterase</fullName>
    </submittedName>
</protein>
<evidence type="ECO:0000313" key="2">
    <source>
        <dbReference type="EMBL" id="QRF54502.1"/>
    </source>
</evidence>
<keyword evidence="2" id="KW-0614">Plasmid</keyword>
<dbReference type="PANTHER" id="PTHR43143">
    <property type="entry name" value="METALLOPHOSPHOESTERASE, CALCINEURIN SUPERFAMILY"/>
    <property type="match status" value="1"/>
</dbReference>
<gene>
    <name evidence="2" type="ORF">D4A92_23665</name>
</gene>
<feature type="domain" description="Calcineurin-like phosphoesterase" evidence="1">
    <location>
        <begin position="1"/>
        <end position="197"/>
    </location>
</feature>
<dbReference type="InterPro" id="IPR029052">
    <property type="entry name" value="Metallo-depent_PP-like"/>
</dbReference>
<reference evidence="2 3" key="1">
    <citation type="submission" date="2018-09" db="EMBL/GenBank/DDBJ databases">
        <title>Rhizobium sp. MAE2-X.</title>
        <authorList>
            <person name="Lee Y."/>
            <person name="Jeon C.O."/>
        </authorList>
    </citation>
    <scope>NUCLEOTIDE SEQUENCE [LARGE SCALE GENOMIC DNA]</scope>
    <source>
        <strain evidence="2 3">MAE2-X</strain>
        <plasmid evidence="2 3">p1</plasmid>
    </source>
</reference>
<dbReference type="EMBL" id="CP032406">
    <property type="protein sequence ID" value="QRF54502.1"/>
    <property type="molecule type" value="Genomic_DNA"/>
</dbReference>
<organism evidence="2 3">
    <name type="scientific">Rhizobium rosettiformans</name>
    <dbReference type="NCBI Taxonomy" id="1368430"/>
    <lineage>
        <taxon>Bacteria</taxon>
        <taxon>Pseudomonadati</taxon>
        <taxon>Pseudomonadota</taxon>
        <taxon>Alphaproteobacteria</taxon>
        <taxon>Hyphomicrobiales</taxon>
        <taxon>Rhizobiaceae</taxon>
        <taxon>Rhizobium/Agrobacterium group</taxon>
        <taxon>Rhizobium</taxon>
    </lineage>
</organism>
<dbReference type="Gene3D" id="3.60.21.10">
    <property type="match status" value="1"/>
</dbReference>
<accession>A0ABX7F2G8</accession>
<dbReference type="Proteomes" id="UP000596351">
    <property type="component" value="Plasmid p1"/>
</dbReference>
<sequence>MKIIQISDTHFSPTKPHFNGNWDPIRQWIEDEKPDLVIHTGDLSVDGADLDEDLNFSMALLGELTVPVLVVPGNHDVGHMPGSHQPVDDLRLTRWRDLVGPDRFAKDIGDWLIIGINSLLIGSGHAEEEAQRRWLSETLANRDGRRVVIFAHKPLFVDDPNEGDTGYWGAAPGPRREILDLLKQHQVALFASGHLHWAWQGMLGDTQLVWAPPTSFIIDKLEREMPGRRLVGAAIHRLGTGVESELVSVAGTTAHVLDEVIDEVYPRNSTTASVEAAQ</sequence>
<name>A0ABX7F2G8_9HYPH</name>
<dbReference type="InterPro" id="IPR004843">
    <property type="entry name" value="Calcineurin-like_PHP"/>
</dbReference>
<dbReference type="PANTHER" id="PTHR43143:SF1">
    <property type="entry name" value="SERINE_THREONINE-PROTEIN PHOSPHATASE CPPED1"/>
    <property type="match status" value="1"/>
</dbReference>